<feature type="region of interest" description="Disordered" evidence="1">
    <location>
        <begin position="2117"/>
        <end position="2138"/>
    </location>
</feature>
<dbReference type="OrthoDB" id="43547at2759"/>
<evidence type="ECO:0008006" key="4">
    <source>
        <dbReference type="Google" id="ProtNLM"/>
    </source>
</evidence>
<feature type="compositionally biased region" description="Pro residues" evidence="1">
    <location>
        <begin position="3147"/>
        <end position="3159"/>
    </location>
</feature>
<feature type="region of interest" description="Disordered" evidence="1">
    <location>
        <begin position="2695"/>
        <end position="2753"/>
    </location>
</feature>
<evidence type="ECO:0000256" key="1">
    <source>
        <dbReference type="SAM" id="MobiDB-lite"/>
    </source>
</evidence>
<feature type="compositionally biased region" description="Polar residues" evidence="1">
    <location>
        <begin position="2735"/>
        <end position="2744"/>
    </location>
</feature>
<feature type="compositionally biased region" description="Polar residues" evidence="1">
    <location>
        <begin position="1340"/>
        <end position="1349"/>
    </location>
</feature>
<feature type="compositionally biased region" description="Basic and acidic residues" evidence="1">
    <location>
        <begin position="1325"/>
        <end position="1339"/>
    </location>
</feature>
<dbReference type="GO" id="GO:0005777">
    <property type="term" value="C:peroxisome"/>
    <property type="evidence" value="ECO:0007669"/>
    <property type="project" value="InterPro"/>
</dbReference>
<dbReference type="STRING" id="6689.A0A3R7M0N8"/>
<dbReference type="InterPro" id="IPR033228">
    <property type="entry name" value="SZT2"/>
</dbReference>
<protein>
    <recommendedName>
        <fullName evidence="4">Protein SZT2</fullName>
    </recommendedName>
</protein>
<feature type="region of interest" description="Disordered" evidence="1">
    <location>
        <begin position="638"/>
        <end position="677"/>
    </location>
</feature>
<feature type="region of interest" description="Disordered" evidence="1">
    <location>
        <begin position="1325"/>
        <end position="1349"/>
    </location>
</feature>
<feature type="compositionally biased region" description="Basic and acidic residues" evidence="1">
    <location>
        <begin position="1138"/>
        <end position="1149"/>
    </location>
</feature>
<reference evidence="2 3" key="1">
    <citation type="submission" date="2018-04" db="EMBL/GenBank/DDBJ databases">
        <authorList>
            <person name="Zhang X."/>
            <person name="Yuan J."/>
            <person name="Li F."/>
            <person name="Xiang J."/>
        </authorList>
    </citation>
    <scope>NUCLEOTIDE SEQUENCE [LARGE SCALE GENOMIC DNA]</scope>
    <source>
        <tissue evidence="2">Muscle</tissue>
    </source>
</reference>
<feature type="compositionally biased region" description="Low complexity" evidence="1">
    <location>
        <begin position="274"/>
        <end position="288"/>
    </location>
</feature>
<sequence length="3384" mass="377904">MPVRHQIFMPFLNYSVTNTESKEQGKSSRHACHELFYPVDQECIWGLLTLEQLLLMCQSAPLPAGPGLAELRPPLTEASQDLQPRISQVPFKFDLIRLLPKCQQVELLVSTYVQDLFTSLIKRVTFGGETSGIDEANQIAYSLLLEHLSQLHHDREFHLSTADLQALPKMLRDRQRSHNAQPSPFINTSVGRMSDPPKWRCFLKGVSNNHLLITLLPASYHDLKLLLVKRANISDATNKAIRLIPGAENILDLDTETNTTDQPQGGVTSEQQVSLESSNSSLTHLTSPSLPPPTPTSSRSSTMFMESGDSNTTRVRYRSGPVPPTHSQPVQQVISDSIRERASSFHVSRDRCSSFGQSESVAERNRTGSIDSPTKEPQCDPPPVASPTEHVRKRYISMPSKSHTGAFDTSSKSMSTEALRSDDSCLPLHLRGQGTVNEGDGICRVPSADESTNAMPASPCHKPLFGAVMLPIYIYDCKLSSITTQLVNREDRCNVVGKDIYVDFTFKLESDVVEDTVPLKDEPQPASLNIQEDLKQPSPEPRSEESDVGADSSCLRAHMKAIEVCHLRSFVLGVFQALQKDLIVHSHDVQAALDQCHESVMEIEITHFLQTICGHLRDFRLRMNLEQMHQCRPESVLVPETDDANQHSNVKDMRKDTQDPPFSPGPASTKISSGSSRSNKFPLSLLKLHLPCRDLQQLHSSIKERFTTILQGSFRPVPSLPEFYYFSPRTLHHSSEGTPVGEFIYVSGQDLEHWDQAQLDLTKHRKLRRVSVSKVLHYNIEFRSEVGSSVYRRLHSQLTAFEGDEDKTSVISERDEDLSTVPDHMDLGDGPIPPLFLHLTCRVFLAGHVQPTISVKGLPTCLDEVVQCLGSNEVDLSSVTMTLDVLCMTLPPAQATTETSESVASLLDLRSNRTTSFCSTASPQLKRGRTISESTCASMTDVDESYIEDEDQLAHLPNSQYQAIVTTVDEIKWLLRDEIASSMLHSYPLTEQMLDMVAAHVESSQKPRNCISESIPLNFVCGMEQSKDKFMQEFGRLSVNGHHLQQEGSLYYLVQDKTQIRRRHFSSLVPPLGFKNQFLIVRPHPHADDTAQLRQMENVCQMNKVSLSSPDVLKSPPTKIQAAKVSFDTESFFGEGESSLRADGSEKEKWVRRRERKERRDSERRGSVNSSDSDSDDNHMRGNFSRESSHQPCDIRVRSYESPKKSIILPADLPVSKLEEVISKDDEFPVKQPQGTTIAITETRTVKRQDALTSEDAECVLPQQKDKETGEEINIYSLDNAPLEEQTASSRGIPKDVQIADLAGLSDETAKPIVISDLIEVKGATPKEEGSESLKEMSKTEVTSQSNTELCSEAKMASEEAVAHEVALGRSSSLVSQDTTSAGAEKPFKDGAHRLSLPLNELIRCGSESIPRPQASAEVIRKSASTDNFVPNVTEAAVEQLRGSSSSVMNTSGSCGLWAELFKSRHNSAELMKSRHNSGASADLLKSRHSSGAGGELMKSRHNSGTGSVPGGHYSDVSSLLESGQTTEDGCEGDISDSDNDCCDWLQDFESVRPFLPEFWLILRVSKDRVDTFFHCRTEAEMARWRGVQAEVVRSVRNLVKIVNQTLLLQDLHNTRMCNRLLEPETCDDIWRHEESKGRGIDDGDPDTRGYLEAALKFKAGAFACQVVWETHFELHPKVKLGAGKVCSKGIQALRTILNPFSVNNRKNMFVYEDSSGNGSNVFYLRLNEQQSVSVSPQVDGRRDDCGLSRSSSAVSLGKRGSREDDSLSLKNVGTSQPFELRPRVSSFGEKDVIMEGVPSTPAQRKRNHYIVLTVHGIAEPGPAIKEELVRMLQNRLDEAVVEAICIMLWSNPQHKLTPEDVHFIQPPYQPPKTVLRFTVSANALPYLQAVGYYLRQNMLSCSFIHPKFADNRPEHHFQDFSATDQEMSSEPNIFLFVRPRMSAAKGIACIAFSIVDGSSNTVQHISCPRPSPDAYQEIFSKHDFEALTQTQEYQPSPTKSPGPMAMLQFKVWESGRVDLDEIRRYLVDSICHALWDVNTEYRLLTAPIMPTLAPQMHGTPASEPTTPKKDTHGEALRSVSLLETGAHPVEDRMRSISISGVPPHVCLPRMANRMGSKKIARPTESHGESQKERAPSPLTLVQARLRLMSNSVPDLKLRGRRASLQSPWDNTSGSEGAPSTGHSPLKLRHSVDFGVERGRLLSQEGRENQPWEQNVSNTLHPVFSGIMIDWLEYAHELAEKGEHAVRRELVEKGEHVVRKELVEKGGGEHAVRKHTVTITTRHAVPIFITELQKWVAQNSNDTTTKIFEESVKDGEPPVYNLVEFNKVPQILKSDSGMGYEHNNLIVIGRNNQQWWATLSEDSFNDYYVSTVKGSKNSQRYPPLVLWSRGRYASGGDSSFTKLESSASGLSTPGTAPPTVPTSAIPTSTVASSTIPISVPVTVPSTPTSLPSAAGSLWTCETTDSVFIPRQKLLLATLFGQELVIYTYNWTKDQCESLHTAMTQLAHWSSARTRLLSSVVLQKIGLFHNQPFIRKAQDKKKEDNPYVGSQGHVEALIKYQSPVRDMLAATERGNRRVQVISMPNLGDVYRDSRPPRPLKNSNFGNIKDLELRHGTQLIEIRRLNLQRENQRKVLLQTMVQAPGHSSPVFNDKILALYKQTARIAHVCYTPLLFLPRWRWQVAATRDHSLADPQASCDRVLPLGSKTPEPRSRHDSGNSMKSATGAGPTDLRRSLSLKSNVSSPGQRRRNVTGGDDKWHGALCSSYLKEYIQYLQSLGFLTLNVAHAPQQKGRSGGRESEDKVYRTKGVRFSEQITAEPSYLLKNVLGGTLLLEIAFCEPYFSTKLYVLESTRLQGKKYTSLSSQKEGLSGIVVRGPPTALQPSPRSSATLIFPEGCPPDLIEDKFAINFFLDEVDNVKVLLHMHSFTYDFHLRAVCAYVADRQLLFTPGYHLSSFLSDFIKYYNKGPNFARNLIYSGELTVEDTGSPGEQLYNYLLAREKQYKMRVLRMTPVILDPTADMQYTEFVLVHTKTCRVHYSDANDQRVSDDYDVTLLVSHNATLDAQPSDQQLNVLHLNFYVILTSRREMYPNRILEKKMGKFRTVSTAPSLGHWKTATSSQPESSNESGCCTPPILSSQAFTEAGGHLQPPPGLQPPPPPLSTSTHTSTTSSDPPPPVKSYIGIRLESVNYLGYYTVYEETMQKTLLNQAEEARTRIQHIFNQAKIHCRRDSLWQRLTASVRDEDRQKLPSQALSGLSFRELSELLSLVRVEPLSSVDPQLLPLITKPLQWYQTLTRVLQAKYQERHRSLTSNDGNVQHNVILSPSCPDAFMMLSVDLYKQKADLCCVNKQLKGESSEPIIRDSRIQVLVQDFVNACCFHLWCGLL</sequence>
<dbReference type="PANTHER" id="PTHR14918:SF3">
    <property type="entry name" value="KICSTOR COMPLEX PROTEIN SZT2"/>
    <property type="match status" value="1"/>
</dbReference>
<dbReference type="PANTHER" id="PTHR14918">
    <property type="entry name" value="KICSTOR COMPLEX PROTEIN SZT2"/>
    <property type="match status" value="1"/>
</dbReference>
<dbReference type="EMBL" id="QCYY01002662">
    <property type="protein sequence ID" value="ROT68480.1"/>
    <property type="molecule type" value="Genomic_DNA"/>
</dbReference>
<feature type="region of interest" description="Disordered" evidence="1">
    <location>
        <begin position="517"/>
        <end position="550"/>
    </location>
</feature>
<evidence type="ECO:0000313" key="2">
    <source>
        <dbReference type="EMBL" id="ROT68480.1"/>
    </source>
</evidence>
<reference evidence="2 3" key="2">
    <citation type="submission" date="2019-01" db="EMBL/GenBank/DDBJ databases">
        <title>The decoding of complex shrimp genome reveals the adaptation for benthos swimmer, frequently molting mechanism and breeding impact on genome.</title>
        <authorList>
            <person name="Sun Y."/>
            <person name="Gao Y."/>
            <person name="Yu Y."/>
        </authorList>
    </citation>
    <scope>NUCLEOTIDE SEQUENCE [LARGE SCALE GENOMIC DNA]</scope>
    <source>
        <tissue evidence="2">Muscle</tissue>
    </source>
</reference>
<feature type="region of interest" description="Disordered" evidence="1">
    <location>
        <begin position="1472"/>
        <end position="1519"/>
    </location>
</feature>
<feature type="compositionally biased region" description="Basic and acidic residues" evidence="1">
    <location>
        <begin position="2122"/>
        <end position="2135"/>
    </location>
</feature>
<feature type="region of interest" description="Disordered" evidence="1">
    <location>
        <begin position="254"/>
        <end position="389"/>
    </location>
</feature>
<organism evidence="2 3">
    <name type="scientific">Penaeus vannamei</name>
    <name type="common">Whiteleg shrimp</name>
    <name type="synonym">Litopenaeus vannamei</name>
    <dbReference type="NCBI Taxonomy" id="6689"/>
    <lineage>
        <taxon>Eukaryota</taxon>
        <taxon>Metazoa</taxon>
        <taxon>Ecdysozoa</taxon>
        <taxon>Arthropoda</taxon>
        <taxon>Crustacea</taxon>
        <taxon>Multicrustacea</taxon>
        <taxon>Malacostraca</taxon>
        <taxon>Eumalacostraca</taxon>
        <taxon>Eucarida</taxon>
        <taxon>Decapoda</taxon>
        <taxon>Dendrobranchiata</taxon>
        <taxon>Penaeoidea</taxon>
        <taxon>Penaeidae</taxon>
        <taxon>Penaeus</taxon>
    </lineage>
</organism>
<evidence type="ECO:0000313" key="3">
    <source>
        <dbReference type="Proteomes" id="UP000283509"/>
    </source>
</evidence>
<name>A0A3R7M0N8_PENVA</name>
<feature type="compositionally biased region" description="Polar residues" evidence="1">
    <location>
        <begin position="3114"/>
        <end position="3139"/>
    </location>
</feature>
<feature type="compositionally biased region" description="Polar residues" evidence="1">
    <location>
        <begin position="2164"/>
        <end position="2175"/>
    </location>
</feature>
<feature type="region of interest" description="Disordered" evidence="1">
    <location>
        <begin position="1734"/>
        <end position="1771"/>
    </location>
</feature>
<proteinExistence type="predicted"/>
<feature type="region of interest" description="Disordered" evidence="1">
    <location>
        <begin position="2159"/>
        <end position="2187"/>
    </location>
</feature>
<gene>
    <name evidence="2" type="ORF">C7M84_013371</name>
</gene>
<feature type="compositionally biased region" description="Polar residues" evidence="1">
    <location>
        <begin position="256"/>
        <end position="273"/>
    </location>
</feature>
<feature type="region of interest" description="Disordered" evidence="1">
    <location>
        <begin position="3110"/>
        <end position="3177"/>
    </location>
</feature>
<feature type="compositionally biased region" description="Basic and acidic residues" evidence="1">
    <location>
        <begin position="337"/>
        <end position="352"/>
    </location>
</feature>
<comment type="caution">
    <text evidence="2">The sequence shown here is derived from an EMBL/GenBank/DDBJ whole genome shotgun (WGS) entry which is preliminary data.</text>
</comment>
<keyword evidence="3" id="KW-1185">Reference proteome</keyword>
<feature type="compositionally biased region" description="Basic and acidic residues" evidence="1">
    <location>
        <begin position="649"/>
        <end position="658"/>
    </location>
</feature>
<accession>A0A3R7M0N8</accession>
<dbReference type="Proteomes" id="UP000283509">
    <property type="component" value="Unassembled WGS sequence"/>
</dbReference>
<feature type="region of interest" description="Disordered" evidence="1">
    <location>
        <begin position="1136"/>
        <end position="1194"/>
    </location>
</feature>
<feature type="compositionally biased region" description="Low complexity" evidence="1">
    <location>
        <begin position="3160"/>
        <end position="3170"/>
    </location>
</feature>